<keyword evidence="3" id="KW-1185">Reference proteome</keyword>
<evidence type="ECO:0000256" key="1">
    <source>
        <dbReference type="SAM" id="SignalP"/>
    </source>
</evidence>
<keyword evidence="1" id="KW-0732">Signal</keyword>
<feature type="signal peptide" evidence="1">
    <location>
        <begin position="1"/>
        <end position="21"/>
    </location>
</feature>
<gene>
    <name evidence="2" type="ORF">ODALV1_LOCUS21427</name>
</gene>
<evidence type="ECO:0000313" key="3">
    <source>
        <dbReference type="Proteomes" id="UP001642540"/>
    </source>
</evidence>
<name>A0ABP1RF47_9HEXA</name>
<organism evidence="2 3">
    <name type="scientific">Orchesella dallaii</name>
    <dbReference type="NCBI Taxonomy" id="48710"/>
    <lineage>
        <taxon>Eukaryota</taxon>
        <taxon>Metazoa</taxon>
        <taxon>Ecdysozoa</taxon>
        <taxon>Arthropoda</taxon>
        <taxon>Hexapoda</taxon>
        <taxon>Collembola</taxon>
        <taxon>Entomobryomorpha</taxon>
        <taxon>Entomobryoidea</taxon>
        <taxon>Orchesellidae</taxon>
        <taxon>Orchesellinae</taxon>
        <taxon>Orchesella</taxon>
    </lineage>
</organism>
<evidence type="ECO:0000313" key="2">
    <source>
        <dbReference type="EMBL" id="CAL8126504.1"/>
    </source>
</evidence>
<protein>
    <submittedName>
        <fullName evidence="2">Uncharacterized protein</fullName>
    </submittedName>
</protein>
<accession>A0ABP1RF47</accession>
<comment type="caution">
    <text evidence="2">The sequence shown here is derived from an EMBL/GenBank/DDBJ whole genome shotgun (WGS) entry which is preliminary data.</text>
</comment>
<reference evidence="2 3" key="1">
    <citation type="submission" date="2024-08" db="EMBL/GenBank/DDBJ databases">
        <authorList>
            <person name="Cucini C."/>
            <person name="Frati F."/>
        </authorList>
    </citation>
    <scope>NUCLEOTIDE SEQUENCE [LARGE SCALE GENOMIC DNA]</scope>
</reference>
<sequence length="115" mass="12344">MAFKTFFCLALFASTVSMILSIPQLNNLQVQEPSDSNLLSPGAVPDNLPNINPRTFGSCKNSTRVTLMQNLFVKLTTFFTSLVFNLSAYLQGAPTNSAALNFIPLITILSAALGG</sequence>
<proteinExistence type="predicted"/>
<feature type="chain" id="PRO_5045597042" evidence="1">
    <location>
        <begin position="22"/>
        <end position="115"/>
    </location>
</feature>
<dbReference type="EMBL" id="CAXLJM020000072">
    <property type="protein sequence ID" value="CAL8126504.1"/>
    <property type="molecule type" value="Genomic_DNA"/>
</dbReference>
<dbReference type="Proteomes" id="UP001642540">
    <property type="component" value="Unassembled WGS sequence"/>
</dbReference>